<dbReference type="EMBL" id="JAIQCV010000013">
    <property type="protein sequence ID" value="KAH1031749.1"/>
    <property type="molecule type" value="Genomic_DNA"/>
</dbReference>
<dbReference type="AlphaFoldDB" id="A0A9D3U895"/>
<organism evidence="2 3">
    <name type="scientific">Gossypium stocksii</name>
    <dbReference type="NCBI Taxonomy" id="47602"/>
    <lineage>
        <taxon>Eukaryota</taxon>
        <taxon>Viridiplantae</taxon>
        <taxon>Streptophyta</taxon>
        <taxon>Embryophyta</taxon>
        <taxon>Tracheophyta</taxon>
        <taxon>Spermatophyta</taxon>
        <taxon>Magnoliopsida</taxon>
        <taxon>eudicotyledons</taxon>
        <taxon>Gunneridae</taxon>
        <taxon>Pentapetalae</taxon>
        <taxon>rosids</taxon>
        <taxon>malvids</taxon>
        <taxon>Malvales</taxon>
        <taxon>Malvaceae</taxon>
        <taxon>Malvoideae</taxon>
        <taxon>Gossypium</taxon>
    </lineage>
</organism>
<gene>
    <name evidence="2" type="ORF">J1N35_043923</name>
</gene>
<dbReference type="InterPro" id="IPR001095">
    <property type="entry name" value="Acetyl_CoA_COase_a_su"/>
</dbReference>
<comment type="pathway">
    <text evidence="1">Lipid metabolism; malonyl-CoA biosynthesis; malonyl-CoA from acetyl-CoA: step 1/1.</text>
</comment>
<evidence type="ECO:0000313" key="2">
    <source>
        <dbReference type="EMBL" id="KAH1031749.1"/>
    </source>
</evidence>
<sequence>MIEKLKEEAYHEYSEAIRSMGLKDRLEMLREEVSKVNSKDRLMNPVLMDKIEKLKHEVNQSLSAAPNYTILKYKLDMLKEVFTAKSLSKAATMKQEVNKKFSEIMGRLEIKEKLEALAAEVQSSGSSSFIDLDEGVKDKILKLKNEIELEMISALESLSLEVEVVKSNANPTLLSVFKNKVDNLNEEINKTIEGVVNSSELKNMMELLKLEKSKAEAGDVESESKIEALQQQIKQRISEAISSSELKGKHQELKAEISEAIQSSGGANGSLQKENQACGTYARDEFCLMCAAPIHCLLFFFFFLL</sequence>
<dbReference type="PANTHER" id="PTHR42853">
    <property type="entry name" value="ACETYL-COENZYME A CARBOXYLASE CARBOXYL TRANSFERASE SUBUNIT ALPHA"/>
    <property type="match status" value="1"/>
</dbReference>
<dbReference type="OrthoDB" id="196847at2759"/>
<comment type="caution">
    <text evidence="2">The sequence shown here is derived from an EMBL/GenBank/DDBJ whole genome shotgun (WGS) entry which is preliminary data.</text>
</comment>
<evidence type="ECO:0000256" key="1">
    <source>
        <dbReference type="ARBA" id="ARBA00004956"/>
    </source>
</evidence>
<dbReference type="PANTHER" id="PTHR42853:SF3">
    <property type="entry name" value="ACETYL-COENZYME A CARBOXYLASE CARBOXYL TRANSFERASE SUBUNIT ALPHA, CHLOROPLASTIC"/>
    <property type="match status" value="1"/>
</dbReference>
<keyword evidence="3" id="KW-1185">Reference proteome</keyword>
<accession>A0A9D3U895</accession>
<dbReference type="Proteomes" id="UP000828251">
    <property type="component" value="Unassembled WGS sequence"/>
</dbReference>
<dbReference type="GO" id="GO:0003989">
    <property type="term" value="F:acetyl-CoA carboxylase activity"/>
    <property type="evidence" value="ECO:0007669"/>
    <property type="project" value="InterPro"/>
</dbReference>
<proteinExistence type="predicted"/>
<evidence type="ECO:0000313" key="3">
    <source>
        <dbReference type="Proteomes" id="UP000828251"/>
    </source>
</evidence>
<name>A0A9D3U895_9ROSI</name>
<dbReference type="GO" id="GO:0009317">
    <property type="term" value="C:acetyl-CoA carboxylase complex"/>
    <property type="evidence" value="ECO:0007669"/>
    <property type="project" value="InterPro"/>
</dbReference>
<protein>
    <submittedName>
        <fullName evidence="2">Uncharacterized protein</fullName>
    </submittedName>
</protein>
<dbReference type="GO" id="GO:0006633">
    <property type="term" value="P:fatty acid biosynthetic process"/>
    <property type="evidence" value="ECO:0007669"/>
    <property type="project" value="InterPro"/>
</dbReference>
<dbReference type="GO" id="GO:0016743">
    <property type="term" value="F:carboxyl- or carbamoyltransferase activity"/>
    <property type="evidence" value="ECO:0007669"/>
    <property type="project" value="InterPro"/>
</dbReference>
<reference evidence="2 3" key="1">
    <citation type="journal article" date="2021" name="Plant Biotechnol. J.">
        <title>Multi-omics assisted identification of the key and species-specific regulatory components of drought-tolerant mechanisms in Gossypium stocksii.</title>
        <authorList>
            <person name="Yu D."/>
            <person name="Ke L."/>
            <person name="Zhang D."/>
            <person name="Wu Y."/>
            <person name="Sun Y."/>
            <person name="Mei J."/>
            <person name="Sun J."/>
            <person name="Sun Y."/>
        </authorList>
    </citation>
    <scope>NUCLEOTIDE SEQUENCE [LARGE SCALE GENOMIC DNA]</scope>
    <source>
        <strain evidence="3">cv. E1</strain>
        <tissue evidence="2">Leaf</tissue>
    </source>
</reference>